<proteinExistence type="predicted"/>
<dbReference type="InterPro" id="IPR016195">
    <property type="entry name" value="Pol/histidinol_Pase-like"/>
</dbReference>
<comment type="caution">
    <text evidence="2">The sequence shown here is derived from an EMBL/GenBank/DDBJ whole genome shotgun (WGS) entry which is preliminary data.</text>
</comment>
<keyword evidence="3" id="KW-1185">Reference proteome</keyword>
<dbReference type="GO" id="GO:0003824">
    <property type="term" value="F:catalytic activity"/>
    <property type="evidence" value="ECO:0007669"/>
    <property type="project" value="InterPro"/>
</dbReference>
<sequence>MTLTADAHVHSEWSWDAGSDPASAGAMNRICERAVRIGLPAIVFTEHLDFEDAWKVDAGDIGEHGQRYVDDEGYVRLPPFDVDGYLAAIDRCRHDFPELRILTGVEFGQPHIWDARAASLLRSGVIDRVNGSLHMLSFTDGDRSEPTTLYRHLPADQVMWEYLAEIPRMVGGSDSFAVFTHIDYAVRSWPVFTAGPFDPGRFEEGFRGAMRAIAESGRALEMNTRRLWPWIPRWWAEEGGQEVSFGSDAHDAGSVAANFPEAMAMVESFGFTPGRRPEDFWMR</sequence>
<dbReference type="RefSeq" id="WP_110127628.1">
    <property type="nucleotide sequence ID" value="NZ_QHLY01000012.1"/>
</dbReference>
<dbReference type="Gene3D" id="3.20.20.140">
    <property type="entry name" value="Metal-dependent hydrolases"/>
    <property type="match status" value="1"/>
</dbReference>
<dbReference type="EMBL" id="QHLY01000012">
    <property type="protein sequence ID" value="PXA67956.1"/>
    <property type="molecule type" value="Genomic_DNA"/>
</dbReference>
<name>A0A317ZND3_9MICO</name>
<dbReference type="AlphaFoldDB" id="A0A317ZND3"/>
<evidence type="ECO:0000313" key="3">
    <source>
        <dbReference type="Proteomes" id="UP000246722"/>
    </source>
</evidence>
<accession>A0A317ZND3</accession>
<dbReference type="OrthoDB" id="6637113at2"/>
<dbReference type="InterPro" id="IPR004013">
    <property type="entry name" value="PHP_dom"/>
</dbReference>
<evidence type="ECO:0000259" key="1">
    <source>
        <dbReference type="Pfam" id="PF02811"/>
    </source>
</evidence>
<dbReference type="Proteomes" id="UP000246722">
    <property type="component" value="Unassembled WGS sequence"/>
</dbReference>
<dbReference type="Pfam" id="PF02811">
    <property type="entry name" value="PHP"/>
    <property type="match status" value="1"/>
</dbReference>
<dbReference type="SUPFAM" id="SSF89550">
    <property type="entry name" value="PHP domain-like"/>
    <property type="match status" value="1"/>
</dbReference>
<organism evidence="2 3">
    <name type="scientific">Cryobacterium arcticum</name>
    <dbReference type="NCBI Taxonomy" id="670052"/>
    <lineage>
        <taxon>Bacteria</taxon>
        <taxon>Bacillati</taxon>
        <taxon>Actinomycetota</taxon>
        <taxon>Actinomycetes</taxon>
        <taxon>Micrococcales</taxon>
        <taxon>Microbacteriaceae</taxon>
        <taxon>Cryobacterium</taxon>
    </lineage>
</organism>
<gene>
    <name evidence="2" type="ORF">CTB96_14945</name>
</gene>
<reference evidence="2 3" key="1">
    <citation type="submission" date="2018-05" db="EMBL/GenBank/DDBJ databases">
        <title>Genetic diversity of glacier-inhabiting Cryobacterium bacteria in China and description of Cryobacterium mengkeensis sp. nov. and Arthrobacter glacialis sp. nov.</title>
        <authorList>
            <person name="Liu Q."/>
            <person name="Xin Y.-H."/>
        </authorList>
    </citation>
    <scope>NUCLEOTIDE SEQUENCE [LARGE SCALE GENOMIC DNA]</scope>
    <source>
        <strain evidence="2 3">SK-1</strain>
    </source>
</reference>
<evidence type="ECO:0000313" key="2">
    <source>
        <dbReference type="EMBL" id="PXA67956.1"/>
    </source>
</evidence>
<protein>
    <recommendedName>
        <fullName evidence="1">PHP domain-containing protein</fullName>
    </recommendedName>
</protein>
<feature type="domain" description="PHP" evidence="1">
    <location>
        <begin position="6"/>
        <end position="224"/>
    </location>
</feature>